<evidence type="ECO:0000313" key="8">
    <source>
        <dbReference type="EMBL" id="KAJ8973259.1"/>
    </source>
</evidence>
<dbReference type="InterPro" id="IPR003663">
    <property type="entry name" value="Sugar/inositol_transpt"/>
</dbReference>
<keyword evidence="5" id="KW-0325">Glycoprotein</keyword>
<evidence type="ECO:0000313" key="9">
    <source>
        <dbReference type="Proteomes" id="UP001162164"/>
    </source>
</evidence>
<dbReference type="Pfam" id="PF00083">
    <property type="entry name" value="Sugar_tr"/>
    <property type="match status" value="1"/>
</dbReference>
<organism evidence="8 9">
    <name type="scientific">Molorchus minor</name>
    <dbReference type="NCBI Taxonomy" id="1323400"/>
    <lineage>
        <taxon>Eukaryota</taxon>
        <taxon>Metazoa</taxon>
        <taxon>Ecdysozoa</taxon>
        <taxon>Arthropoda</taxon>
        <taxon>Hexapoda</taxon>
        <taxon>Insecta</taxon>
        <taxon>Pterygota</taxon>
        <taxon>Neoptera</taxon>
        <taxon>Endopterygota</taxon>
        <taxon>Coleoptera</taxon>
        <taxon>Polyphaga</taxon>
        <taxon>Cucujiformia</taxon>
        <taxon>Chrysomeloidea</taxon>
        <taxon>Cerambycidae</taxon>
        <taxon>Lamiinae</taxon>
        <taxon>Monochamini</taxon>
        <taxon>Molorchus</taxon>
    </lineage>
</organism>
<evidence type="ECO:0000256" key="5">
    <source>
        <dbReference type="ARBA" id="ARBA00023180"/>
    </source>
</evidence>
<dbReference type="Gene3D" id="1.20.1250.20">
    <property type="entry name" value="MFS general substrate transporter like domains"/>
    <property type="match status" value="1"/>
</dbReference>
<dbReference type="InterPro" id="IPR050549">
    <property type="entry name" value="MFS_Trehalose_Transporter"/>
</dbReference>
<dbReference type="InterPro" id="IPR005828">
    <property type="entry name" value="MFS_sugar_transport-like"/>
</dbReference>
<dbReference type="EMBL" id="JAPWTJ010001208">
    <property type="protein sequence ID" value="KAJ8973259.1"/>
    <property type="molecule type" value="Genomic_DNA"/>
</dbReference>
<proteinExistence type="inferred from homology"/>
<feature type="transmembrane region" description="Helical" evidence="7">
    <location>
        <begin position="41"/>
        <end position="57"/>
    </location>
</feature>
<evidence type="ECO:0000256" key="1">
    <source>
        <dbReference type="ARBA" id="ARBA00004141"/>
    </source>
</evidence>
<evidence type="ECO:0000256" key="2">
    <source>
        <dbReference type="ARBA" id="ARBA00022692"/>
    </source>
</evidence>
<protein>
    <recommendedName>
        <fullName evidence="10">Major facilitator superfamily (MFS) profile domain-containing protein</fullName>
    </recommendedName>
</protein>
<evidence type="ECO:0000256" key="6">
    <source>
        <dbReference type="ARBA" id="ARBA00024348"/>
    </source>
</evidence>
<dbReference type="InterPro" id="IPR036259">
    <property type="entry name" value="MFS_trans_sf"/>
</dbReference>
<keyword evidence="4 7" id="KW-0472">Membrane</keyword>
<evidence type="ECO:0000256" key="4">
    <source>
        <dbReference type="ARBA" id="ARBA00023136"/>
    </source>
</evidence>
<keyword evidence="9" id="KW-1185">Reference proteome</keyword>
<evidence type="ECO:0008006" key="10">
    <source>
        <dbReference type="Google" id="ProtNLM"/>
    </source>
</evidence>
<comment type="caution">
    <text evidence="8">The sequence shown here is derived from an EMBL/GenBank/DDBJ whole genome shotgun (WGS) entry which is preliminary data.</text>
</comment>
<keyword evidence="3 7" id="KW-1133">Transmembrane helix</keyword>
<keyword evidence="2 7" id="KW-0812">Transmembrane</keyword>
<dbReference type="PRINTS" id="PR00171">
    <property type="entry name" value="SUGRTRNSPORT"/>
</dbReference>
<dbReference type="Proteomes" id="UP001162164">
    <property type="component" value="Unassembled WGS sequence"/>
</dbReference>
<feature type="transmembrane region" description="Helical" evidence="7">
    <location>
        <begin position="117"/>
        <end position="134"/>
    </location>
</feature>
<accession>A0ABQ9J5X2</accession>
<dbReference type="PANTHER" id="PTHR48021:SF96">
    <property type="entry name" value="FACILITATED TREHALOSE TRANSPORTER TRET1-1-RELATED"/>
    <property type="match status" value="1"/>
</dbReference>
<feature type="transmembrane region" description="Helical" evidence="7">
    <location>
        <begin position="86"/>
        <end position="105"/>
    </location>
</feature>
<name>A0ABQ9J5X2_9CUCU</name>
<dbReference type="PANTHER" id="PTHR48021">
    <property type="match status" value="1"/>
</dbReference>
<reference evidence="8" key="1">
    <citation type="journal article" date="2023" name="Insect Mol. Biol.">
        <title>Genome sequencing provides insights into the evolution of gene families encoding plant cell wall-degrading enzymes in longhorned beetles.</title>
        <authorList>
            <person name="Shin N.R."/>
            <person name="Okamura Y."/>
            <person name="Kirsch R."/>
            <person name="Pauchet Y."/>
        </authorList>
    </citation>
    <scope>NUCLEOTIDE SEQUENCE</scope>
    <source>
        <strain evidence="8">MMC_N1</strain>
    </source>
</reference>
<dbReference type="SUPFAM" id="SSF103473">
    <property type="entry name" value="MFS general substrate transporter"/>
    <property type="match status" value="1"/>
</dbReference>
<gene>
    <name evidence="8" type="ORF">NQ317_000758</name>
</gene>
<comment type="subcellular location">
    <subcellularLocation>
        <location evidence="1">Membrane</location>
        <topology evidence="1">Multi-pass membrane protein</topology>
    </subcellularLocation>
</comment>
<evidence type="ECO:0000256" key="3">
    <source>
        <dbReference type="ARBA" id="ARBA00022989"/>
    </source>
</evidence>
<sequence length="180" mass="20321">MIIIGLMFFQQMSGISAVIFYTTKIFKDAGSNLDESICTTIVGIVNLLSTFITAFTIDRLGRKILFYTFPAYLYIEPYKWVPLVSIVLYMVGFSLGFGPIPWLMMGEIIPAKIRGPAVSISTAFAWLCTFIPLYPFSGLFTPFGCLGYRIELCCSPFFLCRKLKDKVWTKSKIGINSTHR</sequence>
<comment type="similarity">
    <text evidence="6">Belongs to the major facilitator superfamily. Sugar transporter (TC 2.A.1.1) family. Trehalose transporter subfamily.</text>
</comment>
<evidence type="ECO:0000256" key="7">
    <source>
        <dbReference type="SAM" id="Phobius"/>
    </source>
</evidence>